<comment type="function">
    <text evidence="11">Catalyzes the addition and repair of the essential 3'-terminal CCA sequence in tRNAs without using a nucleic acid template. Adds these three nucleotides in the order of C, C, and A to the tRNA nucleotide-73, using CTP and ATP as substrates and producing inorganic pyrophosphate. tRNA 3'-terminal CCA addition is required both for tRNA processing and repair. Also involved in tRNA surveillance by mediating tandem CCA addition to generate a CCACCA at the 3' terminus of unstable tRNAs. While stable tRNAs receive only 3'-terminal CCA, unstable tRNAs are marked with CCACCA and rapidly degraded.</text>
</comment>
<evidence type="ECO:0000256" key="11">
    <source>
        <dbReference type="HAMAP-Rule" id="MF_01263"/>
    </source>
</evidence>
<sequence>MLQVFQNAIPVIETIERAGFEAYFVGGSIRDYILDRPIHDIDIATSATPQEVKSLFRHTIDIGIEHGTVLVIYNGNQYEITTFRTESSYKDFRRPDHVEYVRSLELDLQRRDFTMNAIAMDKKGKFIDPFAGYEDISQKVIVTVGNANERFREDALRMMRAIRFVSQLVFTLNEETKQAIYQDAHLLQHISVERITLEFTKLLNGSNKYQALALLSETGLITYMPGIKGKEKQFQTNVIQAVNDLTENQVWLYLLAVLNIDDPGSFLKEWRLPSKKVKYLTRNYECLMLRKTQPWNKIMLYDAGKETAIDVEKVFRTLKGQSIERVEQEVSIDYQQLAITSREQINVTGKDLMEWFEVKGGPWIKETLRTIEVAILHKEVGPNKQEIKEWLQRCNLQQGKKY</sequence>
<feature type="binding site" evidence="11">
    <location>
        <position position="163"/>
    </location>
    <ligand>
        <name>ATP</name>
        <dbReference type="ChEBI" id="CHEBI:30616"/>
    </ligand>
</feature>
<dbReference type="EMBL" id="JRUN01000055">
    <property type="protein sequence ID" value="KHD84511.1"/>
    <property type="molecule type" value="Genomic_DNA"/>
</dbReference>
<accession>A0A0A6VAC4</accession>
<dbReference type="NCBIfam" id="NF009814">
    <property type="entry name" value="PRK13299.1"/>
    <property type="match status" value="1"/>
</dbReference>
<comment type="similarity">
    <text evidence="11">Belongs to the tRNA nucleotidyltransferase/poly(A) polymerase family. Bacterial CCA-adding enzyme type 3 subfamily.</text>
</comment>
<keyword evidence="4 11" id="KW-0548">Nucleotidyltransferase</keyword>
<dbReference type="InterPro" id="IPR043519">
    <property type="entry name" value="NT_sf"/>
</dbReference>
<feature type="binding site" evidence="11">
    <location>
        <position position="30"/>
    </location>
    <ligand>
        <name>CTP</name>
        <dbReference type="ChEBI" id="CHEBI:37563"/>
    </ligand>
</feature>
<evidence type="ECO:0000313" key="16">
    <source>
        <dbReference type="Proteomes" id="UP000030588"/>
    </source>
</evidence>
<dbReference type="CDD" id="cd05398">
    <property type="entry name" value="NT_ClassII-CCAase"/>
    <property type="match status" value="1"/>
</dbReference>
<evidence type="ECO:0000256" key="4">
    <source>
        <dbReference type="ARBA" id="ARBA00022695"/>
    </source>
</evidence>
<dbReference type="Pfam" id="PF01743">
    <property type="entry name" value="PolyA_pol"/>
    <property type="match status" value="1"/>
</dbReference>
<keyword evidence="5 11" id="KW-0479">Metal-binding</keyword>
<feature type="binding site" evidence="11">
    <location>
        <position position="42"/>
    </location>
    <ligand>
        <name>Mg(2+)</name>
        <dbReference type="ChEBI" id="CHEBI:18420"/>
    </ligand>
</feature>
<feature type="domain" description="CCA-adding enzyme C-terminal" evidence="14">
    <location>
        <begin position="246"/>
        <end position="390"/>
    </location>
</feature>
<keyword evidence="9 11" id="KW-0460">Magnesium</keyword>
<comment type="catalytic activity">
    <reaction evidence="11">
        <text>a tRNA with a 3' CCA end + 2 CTP + ATP = a tRNA with a 3' CCACCA end + 3 diphosphate</text>
        <dbReference type="Rhea" id="RHEA:76235"/>
        <dbReference type="Rhea" id="RHEA-COMP:10468"/>
        <dbReference type="Rhea" id="RHEA-COMP:18655"/>
        <dbReference type="ChEBI" id="CHEBI:30616"/>
        <dbReference type="ChEBI" id="CHEBI:33019"/>
        <dbReference type="ChEBI" id="CHEBI:37563"/>
        <dbReference type="ChEBI" id="CHEBI:83071"/>
        <dbReference type="ChEBI" id="CHEBI:195187"/>
    </reaction>
</comment>
<comment type="cofactor">
    <cofactor evidence="1 11">
        <name>Mg(2+)</name>
        <dbReference type="ChEBI" id="CHEBI:18420"/>
    </cofactor>
</comment>
<keyword evidence="7 11" id="KW-0692">RNA repair</keyword>
<dbReference type="Proteomes" id="UP000030588">
    <property type="component" value="Unassembled WGS sequence"/>
</dbReference>
<evidence type="ECO:0000256" key="10">
    <source>
        <dbReference type="ARBA" id="ARBA00022884"/>
    </source>
</evidence>
<feature type="binding site" evidence="11">
    <location>
        <position position="157"/>
    </location>
    <ligand>
        <name>CTP</name>
        <dbReference type="ChEBI" id="CHEBI:37563"/>
    </ligand>
</feature>
<feature type="binding site" evidence="11">
    <location>
        <position position="111"/>
    </location>
    <ligand>
        <name>ATP</name>
        <dbReference type="ChEBI" id="CHEBI:30616"/>
    </ligand>
</feature>
<keyword evidence="8 11" id="KW-0067">ATP-binding</keyword>
<evidence type="ECO:0000259" key="13">
    <source>
        <dbReference type="Pfam" id="PF12627"/>
    </source>
</evidence>
<feature type="binding site" evidence="11">
    <location>
        <position position="111"/>
    </location>
    <ligand>
        <name>CTP</name>
        <dbReference type="ChEBI" id="CHEBI:37563"/>
    </ligand>
</feature>
<dbReference type="GO" id="GO:0042245">
    <property type="term" value="P:RNA repair"/>
    <property type="evidence" value="ECO:0007669"/>
    <property type="project" value="UniProtKB-KW"/>
</dbReference>
<dbReference type="AlphaFoldDB" id="A0A0A6VAC4"/>
<feature type="binding site" evidence="11">
    <location>
        <position position="163"/>
    </location>
    <ligand>
        <name>CTP</name>
        <dbReference type="ChEBI" id="CHEBI:37563"/>
    </ligand>
</feature>
<keyword evidence="10 11" id="KW-0694">RNA-binding</keyword>
<dbReference type="GO" id="GO:0000287">
    <property type="term" value="F:magnesium ion binding"/>
    <property type="evidence" value="ECO:0007669"/>
    <property type="project" value="UniProtKB-UniRule"/>
</dbReference>
<proteinExistence type="inferred from homology"/>
<evidence type="ECO:0000256" key="9">
    <source>
        <dbReference type="ARBA" id="ARBA00022842"/>
    </source>
</evidence>
<dbReference type="OrthoDB" id="9805698at2"/>
<dbReference type="SUPFAM" id="SSF81301">
    <property type="entry name" value="Nucleotidyltransferase"/>
    <property type="match status" value="1"/>
</dbReference>
<dbReference type="Pfam" id="PF12627">
    <property type="entry name" value="PolyA_pol_RNAbd"/>
    <property type="match status" value="1"/>
</dbReference>
<evidence type="ECO:0000259" key="14">
    <source>
        <dbReference type="Pfam" id="PF13735"/>
    </source>
</evidence>
<dbReference type="GO" id="GO:0000049">
    <property type="term" value="F:tRNA binding"/>
    <property type="evidence" value="ECO:0007669"/>
    <property type="project" value="UniProtKB-UniRule"/>
</dbReference>
<feature type="binding site" evidence="11">
    <location>
        <position position="160"/>
    </location>
    <ligand>
        <name>CTP</name>
        <dbReference type="ChEBI" id="CHEBI:37563"/>
    </ligand>
</feature>
<reference evidence="15 16" key="1">
    <citation type="submission" date="2014-10" db="EMBL/GenBank/DDBJ databases">
        <title>Draft genome of phytase producing Bacillus ginsengihumi strain M2.11.</title>
        <authorList>
            <person name="Toymentseva A."/>
            <person name="Boulygina E.A."/>
            <person name="Kazakov S.V."/>
            <person name="Kayumov I."/>
            <person name="Suleimanova A.D."/>
            <person name="Mardanova A.M."/>
            <person name="Maria S.N."/>
            <person name="Sergey M.Y."/>
            <person name="Sharipova M.R."/>
        </authorList>
    </citation>
    <scope>NUCLEOTIDE SEQUENCE [LARGE SCALE GENOMIC DNA]</scope>
    <source>
        <strain evidence="15 16">M2.11</strain>
    </source>
</reference>
<feature type="binding site" evidence="11">
    <location>
        <position position="27"/>
    </location>
    <ligand>
        <name>CTP</name>
        <dbReference type="ChEBI" id="CHEBI:37563"/>
    </ligand>
</feature>
<dbReference type="STRING" id="363870.NG54_15035"/>
<dbReference type="SUPFAM" id="SSF81891">
    <property type="entry name" value="Poly A polymerase C-terminal region-like"/>
    <property type="match status" value="1"/>
</dbReference>
<gene>
    <name evidence="11" type="primary">cca</name>
    <name evidence="15" type="ORF">NG54_15035</name>
</gene>
<dbReference type="PANTHER" id="PTHR46173:SF1">
    <property type="entry name" value="CCA TRNA NUCLEOTIDYLTRANSFERASE 1, MITOCHONDRIAL"/>
    <property type="match status" value="1"/>
</dbReference>
<dbReference type="RefSeq" id="WP_035355676.1">
    <property type="nucleotide sequence ID" value="NZ_JRUN01000055.1"/>
</dbReference>
<dbReference type="Gene3D" id="1.10.246.80">
    <property type="match status" value="1"/>
</dbReference>
<dbReference type="Gene3D" id="3.30.460.10">
    <property type="entry name" value="Beta Polymerase, domain 2"/>
    <property type="match status" value="1"/>
</dbReference>
<dbReference type="PANTHER" id="PTHR46173">
    <property type="entry name" value="CCA TRNA NUCLEOTIDYLTRANSFERASE 1, MITOCHONDRIAL"/>
    <property type="match status" value="1"/>
</dbReference>
<evidence type="ECO:0000256" key="7">
    <source>
        <dbReference type="ARBA" id="ARBA00022800"/>
    </source>
</evidence>
<protein>
    <recommendedName>
        <fullName evidence="11">CCA-adding enzyme</fullName>
        <ecNumber evidence="11">2.7.7.72</ecNumber>
    </recommendedName>
    <alternativeName>
        <fullName evidence="11">CCA tRNA nucleotidyltransferase</fullName>
    </alternativeName>
    <alternativeName>
        <fullName evidence="11">tRNA CCA-pyrophosphorylase</fullName>
    </alternativeName>
    <alternativeName>
        <fullName evidence="11">tRNA adenylyl-/cytidylyl- transferase</fullName>
    </alternativeName>
    <alternativeName>
        <fullName evidence="11">tRNA nucleotidyltransferase</fullName>
    </alternativeName>
    <alternativeName>
        <fullName evidence="11">tRNA-NT</fullName>
    </alternativeName>
</protein>
<evidence type="ECO:0000256" key="3">
    <source>
        <dbReference type="ARBA" id="ARBA00022694"/>
    </source>
</evidence>
<feature type="binding site" evidence="11">
    <location>
        <position position="154"/>
    </location>
    <ligand>
        <name>ATP</name>
        <dbReference type="ChEBI" id="CHEBI:30616"/>
    </ligand>
</feature>
<evidence type="ECO:0000256" key="2">
    <source>
        <dbReference type="ARBA" id="ARBA00022679"/>
    </source>
</evidence>
<evidence type="ECO:0000259" key="12">
    <source>
        <dbReference type="Pfam" id="PF01743"/>
    </source>
</evidence>
<dbReference type="Pfam" id="PF13735">
    <property type="entry name" value="tRNA_NucTran2_2"/>
    <property type="match status" value="1"/>
</dbReference>
<feature type="binding site" evidence="11">
    <location>
        <position position="27"/>
    </location>
    <ligand>
        <name>ATP</name>
        <dbReference type="ChEBI" id="CHEBI:30616"/>
    </ligand>
</feature>
<dbReference type="HAMAP" id="MF_01263">
    <property type="entry name" value="CCA_bact_type3"/>
    <property type="match status" value="1"/>
</dbReference>
<comment type="subunit">
    <text evidence="11">Homodimer.</text>
</comment>
<dbReference type="InterPro" id="IPR032828">
    <property type="entry name" value="PolyA_RNA-bd"/>
</dbReference>
<feature type="binding site" evidence="11">
    <location>
        <position position="154"/>
    </location>
    <ligand>
        <name>CTP</name>
        <dbReference type="ChEBI" id="CHEBI:37563"/>
    </ligand>
</feature>
<name>A0A0A6VAC4_9BACI</name>
<dbReference type="EC" id="2.7.7.72" evidence="11"/>
<organism evidence="15 16">
    <name type="scientific">Heyndrickxia ginsengihumi</name>
    <dbReference type="NCBI Taxonomy" id="363870"/>
    <lineage>
        <taxon>Bacteria</taxon>
        <taxon>Bacillati</taxon>
        <taxon>Bacillota</taxon>
        <taxon>Bacilli</taxon>
        <taxon>Bacillales</taxon>
        <taxon>Bacillaceae</taxon>
        <taxon>Heyndrickxia</taxon>
    </lineage>
</organism>
<feature type="domain" description="Poly A polymerase head" evidence="12">
    <location>
        <begin position="22"/>
        <end position="141"/>
    </location>
</feature>
<feature type="binding site" evidence="11">
    <location>
        <position position="30"/>
    </location>
    <ligand>
        <name>ATP</name>
        <dbReference type="ChEBI" id="CHEBI:30616"/>
    </ligand>
</feature>
<comment type="catalytic activity">
    <reaction evidence="11">
        <text>a tRNA precursor + 2 CTP + ATP = a tRNA with a 3' CCA end + 3 diphosphate</text>
        <dbReference type="Rhea" id="RHEA:14433"/>
        <dbReference type="Rhea" id="RHEA-COMP:10465"/>
        <dbReference type="Rhea" id="RHEA-COMP:10468"/>
        <dbReference type="ChEBI" id="CHEBI:30616"/>
        <dbReference type="ChEBI" id="CHEBI:33019"/>
        <dbReference type="ChEBI" id="CHEBI:37563"/>
        <dbReference type="ChEBI" id="CHEBI:74896"/>
        <dbReference type="ChEBI" id="CHEBI:83071"/>
        <dbReference type="EC" id="2.7.7.72"/>
    </reaction>
</comment>
<keyword evidence="2 11" id="KW-0808">Transferase</keyword>
<comment type="caution">
    <text evidence="15">The sequence shown here is derived from an EMBL/GenBank/DDBJ whole genome shotgun (WGS) entry which is preliminary data.</text>
</comment>
<evidence type="ECO:0000256" key="1">
    <source>
        <dbReference type="ARBA" id="ARBA00001946"/>
    </source>
</evidence>
<feature type="binding site" evidence="11">
    <location>
        <position position="160"/>
    </location>
    <ligand>
        <name>ATP</name>
        <dbReference type="ChEBI" id="CHEBI:30616"/>
    </ligand>
</feature>
<dbReference type="GO" id="GO:0001680">
    <property type="term" value="P:tRNA 3'-terminal CCA addition"/>
    <property type="evidence" value="ECO:0007669"/>
    <property type="project" value="UniProtKB-UniRule"/>
</dbReference>
<evidence type="ECO:0000256" key="5">
    <source>
        <dbReference type="ARBA" id="ARBA00022723"/>
    </source>
</evidence>
<feature type="domain" description="tRNA nucleotidyltransferase/poly(A) polymerase RNA and SrmB- binding" evidence="13">
    <location>
        <begin position="170"/>
        <end position="227"/>
    </location>
</feature>
<dbReference type="GO" id="GO:0004810">
    <property type="term" value="F:CCA tRNA nucleotidyltransferase activity"/>
    <property type="evidence" value="ECO:0007669"/>
    <property type="project" value="UniProtKB-UniRule"/>
</dbReference>
<keyword evidence="3 11" id="KW-0819">tRNA processing</keyword>
<dbReference type="InterPro" id="IPR023068">
    <property type="entry name" value="CCA-adding_enz_firmicutes"/>
</dbReference>
<comment type="miscellaneous">
    <text evidence="11">A single active site specifically recognizes both ATP and CTP and is responsible for their addition.</text>
</comment>
<evidence type="ECO:0000256" key="6">
    <source>
        <dbReference type="ARBA" id="ARBA00022741"/>
    </source>
</evidence>
<dbReference type="GO" id="GO:0160016">
    <property type="term" value="F:CCACCA tRNA nucleotidyltransferase activity"/>
    <property type="evidence" value="ECO:0007669"/>
    <property type="project" value="RHEA"/>
</dbReference>
<dbReference type="InterPro" id="IPR050264">
    <property type="entry name" value="Bact_CCA-adding_enz_type3_sf"/>
</dbReference>
<evidence type="ECO:0000256" key="8">
    <source>
        <dbReference type="ARBA" id="ARBA00022840"/>
    </source>
</evidence>
<feature type="binding site" evidence="11">
    <location>
        <position position="40"/>
    </location>
    <ligand>
        <name>Mg(2+)</name>
        <dbReference type="ChEBI" id="CHEBI:18420"/>
    </ligand>
</feature>
<evidence type="ECO:0000313" key="15">
    <source>
        <dbReference type="EMBL" id="KHD84511.1"/>
    </source>
</evidence>
<dbReference type="GO" id="GO:0005524">
    <property type="term" value="F:ATP binding"/>
    <property type="evidence" value="ECO:0007669"/>
    <property type="project" value="UniProtKB-UniRule"/>
</dbReference>
<dbReference type="Gene3D" id="1.10.110.30">
    <property type="match status" value="1"/>
</dbReference>
<dbReference type="Gene3D" id="1.20.58.560">
    <property type="match status" value="1"/>
</dbReference>
<dbReference type="InterPro" id="IPR032810">
    <property type="entry name" value="CCA-adding_enz_C"/>
</dbReference>
<dbReference type="InterPro" id="IPR002646">
    <property type="entry name" value="PolA_pol_head_dom"/>
</dbReference>
<keyword evidence="6 11" id="KW-0547">Nucleotide-binding</keyword>
<feature type="binding site" evidence="11">
    <location>
        <position position="157"/>
    </location>
    <ligand>
        <name>ATP</name>
        <dbReference type="ChEBI" id="CHEBI:30616"/>
    </ligand>
</feature>